<dbReference type="InParanoid" id="A0A0D0ANB9"/>
<proteinExistence type="predicted"/>
<evidence type="ECO:0000313" key="2">
    <source>
        <dbReference type="Proteomes" id="UP000054485"/>
    </source>
</evidence>
<dbReference type="EMBL" id="KN835215">
    <property type="protein sequence ID" value="KIK43341.1"/>
    <property type="molecule type" value="Genomic_DNA"/>
</dbReference>
<name>A0A0D0ANB9_9AGAM</name>
<organism evidence="1 2">
    <name type="scientific">Suillus luteus UH-Slu-Lm8-n1</name>
    <dbReference type="NCBI Taxonomy" id="930992"/>
    <lineage>
        <taxon>Eukaryota</taxon>
        <taxon>Fungi</taxon>
        <taxon>Dikarya</taxon>
        <taxon>Basidiomycota</taxon>
        <taxon>Agaricomycotina</taxon>
        <taxon>Agaricomycetes</taxon>
        <taxon>Agaricomycetidae</taxon>
        <taxon>Boletales</taxon>
        <taxon>Suillineae</taxon>
        <taxon>Suillaceae</taxon>
        <taxon>Suillus</taxon>
    </lineage>
</organism>
<protein>
    <submittedName>
        <fullName evidence="1">Uncharacterized protein</fullName>
    </submittedName>
</protein>
<reference evidence="1 2" key="1">
    <citation type="submission" date="2014-04" db="EMBL/GenBank/DDBJ databases">
        <authorList>
            <consortium name="DOE Joint Genome Institute"/>
            <person name="Kuo A."/>
            <person name="Ruytinx J."/>
            <person name="Rineau F."/>
            <person name="Colpaert J."/>
            <person name="Kohler A."/>
            <person name="Nagy L.G."/>
            <person name="Floudas D."/>
            <person name="Copeland A."/>
            <person name="Barry K.W."/>
            <person name="Cichocki N."/>
            <person name="Veneault-Fourrey C."/>
            <person name="LaButti K."/>
            <person name="Lindquist E.A."/>
            <person name="Lipzen A."/>
            <person name="Lundell T."/>
            <person name="Morin E."/>
            <person name="Murat C."/>
            <person name="Sun H."/>
            <person name="Tunlid A."/>
            <person name="Henrissat B."/>
            <person name="Grigoriev I.V."/>
            <person name="Hibbett D.S."/>
            <person name="Martin F."/>
            <person name="Nordberg H.P."/>
            <person name="Cantor M.N."/>
            <person name="Hua S.X."/>
        </authorList>
    </citation>
    <scope>NUCLEOTIDE SEQUENCE [LARGE SCALE GENOMIC DNA]</scope>
    <source>
        <strain evidence="1 2">UH-Slu-Lm8-n1</strain>
    </source>
</reference>
<gene>
    <name evidence="1" type="ORF">CY34DRAFT_717455</name>
</gene>
<keyword evidence="2" id="KW-1185">Reference proteome</keyword>
<dbReference type="AlphaFoldDB" id="A0A0D0ANB9"/>
<dbReference type="Proteomes" id="UP000054485">
    <property type="component" value="Unassembled WGS sequence"/>
</dbReference>
<dbReference type="HOGENOM" id="CLU_2361151_0_0_1"/>
<sequence length="96" mass="11055">MGLLLCAENFYLKFILGGCAPKQPRISAMSTDCQSRPISNLERNYHLASVSRFFSVCFWKKMVFSCIHCRLCSHREPTEPNKKWFHDGALTNSTNH</sequence>
<evidence type="ECO:0000313" key="1">
    <source>
        <dbReference type="EMBL" id="KIK43341.1"/>
    </source>
</evidence>
<accession>A0A0D0ANB9</accession>
<reference evidence="2" key="2">
    <citation type="submission" date="2015-01" db="EMBL/GenBank/DDBJ databases">
        <title>Evolutionary Origins and Diversification of the Mycorrhizal Mutualists.</title>
        <authorList>
            <consortium name="DOE Joint Genome Institute"/>
            <consortium name="Mycorrhizal Genomics Consortium"/>
            <person name="Kohler A."/>
            <person name="Kuo A."/>
            <person name="Nagy L.G."/>
            <person name="Floudas D."/>
            <person name="Copeland A."/>
            <person name="Barry K.W."/>
            <person name="Cichocki N."/>
            <person name="Veneault-Fourrey C."/>
            <person name="LaButti K."/>
            <person name="Lindquist E.A."/>
            <person name="Lipzen A."/>
            <person name="Lundell T."/>
            <person name="Morin E."/>
            <person name="Murat C."/>
            <person name="Riley R."/>
            <person name="Ohm R."/>
            <person name="Sun H."/>
            <person name="Tunlid A."/>
            <person name="Henrissat B."/>
            <person name="Grigoriev I.V."/>
            <person name="Hibbett D.S."/>
            <person name="Martin F."/>
        </authorList>
    </citation>
    <scope>NUCLEOTIDE SEQUENCE [LARGE SCALE GENOMIC DNA]</scope>
    <source>
        <strain evidence="2">UH-Slu-Lm8-n1</strain>
    </source>
</reference>